<proteinExistence type="predicted"/>
<dbReference type="AlphaFoldDB" id="A0A4Q1L181"/>
<dbReference type="OrthoDB" id="9806925at2"/>
<protein>
    <recommendedName>
        <fullName evidence="5">DUF3039 domain-containing protein</fullName>
    </recommendedName>
</protein>
<comment type="caution">
    <text evidence="2">The sequence shown here is derived from an EMBL/GenBank/DDBJ whole genome shotgun (WGS) entry which is preliminary data.</text>
</comment>
<dbReference type="EMBL" id="SDJQ01000002">
    <property type="protein sequence ID" value="RXR36525.1"/>
    <property type="molecule type" value="Genomic_DNA"/>
</dbReference>
<keyword evidence="4" id="KW-1185">Reference proteome</keyword>
<dbReference type="Proteomes" id="UP000289805">
    <property type="component" value="Unassembled WGS sequence"/>
</dbReference>
<reference evidence="3 4" key="1">
    <citation type="submission" date="2019-01" db="EMBL/GenBank/DDBJ databases">
        <title>Oerskovia turbata Genome sequencing and assembly.</title>
        <authorList>
            <person name="Dou T."/>
        </authorList>
    </citation>
    <scope>NUCLEOTIDE SEQUENCE [LARGE SCALE GENOMIC DNA]</scope>
    <source>
        <strain evidence="2 3">JCM12123</strain>
        <strain evidence="1 4">JCM3160</strain>
    </source>
</reference>
<gene>
    <name evidence="1" type="ORF">EQW73_08490</name>
    <name evidence="2" type="ORF">EQW78_01550</name>
</gene>
<evidence type="ECO:0008006" key="5">
    <source>
        <dbReference type="Google" id="ProtNLM"/>
    </source>
</evidence>
<dbReference type="STRING" id="1713.GCA_000718325_02647"/>
<sequence>MSEVRIGRCEQCGGDVQWLPCYDGRRRAFALDEVRSQHAGDEVRWFLTSNRGAVPGTQLEYKATMPFRVRHVCQRQPQGYGAGGEDGLDKAKALRSAPQVREFQVRPPYRFGYRWESEWGHIVHPDRGLCGAKVIGEMTPREAARLPTMPLCKECVMRYRRRHPQDQVRRPVEPSGPVEPS</sequence>
<organism evidence="2 3">
    <name type="scientific">Oerskovia turbata</name>
    <dbReference type="NCBI Taxonomy" id="1713"/>
    <lineage>
        <taxon>Bacteria</taxon>
        <taxon>Bacillati</taxon>
        <taxon>Actinomycetota</taxon>
        <taxon>Actinomycetes</taxon>
        <taxon>Micrococcales</taxon>
        <taxon>Cellulomonadaceae</taxon>
        <taxon>Oerskovia</taxon>
    </lineage>
</organism>
<evidence type="ECO:0000313" key="2">
    <source>
        <dbReference type="EMBL" id="RXR36525.1"/>
    </source>
</evidence>
<evidence type="ECO:0000313" key="1">
    <source>
        <dbReference type="EMBL" id="RXR26350.1"/>
    </source>
</evidence>
<evidence type="ECO:0000313" key="3">
    <source>
        <dbReference type="Proteomes" id="UP000289805"/>
    </source>
</evidence>
<evidence type="ECO:0000313" key="4">
    <source>
        <dbReference type="Proteomes" id="UP000290517"/>
    </source>
</evidence>
<name>A0A4Q1L181_9CELL</name>
<dbReference type="RefSeq" id="WP_030152138.1">
    <property type="nucleotide sequence ID" value="NZ_JOFV01000012.1"/>
</dbReference>
<accession>A0A4Q1L181</accession>
<dbReference type="EMBL" id="SDJR01000004">
    <property type="protein sequence ID" value="RXR26350.1"/>
    <property type="molecule type" value="Genomic_DNA"/>
</dbReference>
<dbReference type="Proteomes" id="UP000290517">
    <property type="component" value="Unassembled WGS sequence"/>
</dbReference>